<evidence type="ECO:0000313" key="2">
    <source>
        <dbReference type="Proteomes" id="UP000451565"/>
    </source>
</evidence>
<dbReference type="OrthoDB" id="197187at2"/>
<name>A0A843YWL3_9BURK</name>
<evidence type="ECO:0000313" key="1">
    <source>
        <dbReference type="EMBL" id="MQR00966.1"/>
    </source>
</evidence>
<protein>
    <recommendedName>
        <fullName evidence="3">PAAR domain-containing protein</fullName>
    </recommendedName>
</protein>
<gene>
    <name evidence="1" type="ORF">GEV47_09755</name>
</gene>
<dbReference type="InterPro" id="IPR008727">
    <property type="entry name" value="PAAR_motif"/>
</dbReference>
<sequence length="186" mass="19778">MSAYAIVRQGDSTSHGGTVHEGFNFPLYGRNIAGVGHKGFCPQCNCEFTIIGGSGSDLTVLGMTVAVEGMLTSCGAYLIASQHVATIGGIPSGVPAQTPFASSNASNYAEAKAQKYDEQIRAIDHETGSIIPNIAYFIKTNDGEIYNGYTDDFGLCPRVYTDQTEPLSVWFGFTAIDMQLEKNNGG</sequence>
<dbReference type="Proteomes" id="UP000451565">
    <property type="component" value="Unassembled WGS sequence"/>
</dbReference>
<comment type="caution">
    <text evidence="1">The sequence shown here is derived from an EMBL/GenBank/DDBJ whole genome shotgun (WGS) entry which is preliminary data.</text>
</comment>
<evidence type="ECO:0008006" key="3">
    <source>
        <dbReference type="Google" id="ProtNLM"/>
    </source>
</evidence>
<dbReference type="EMBL" id="WINI01000004">
    <property type="protein sequence ID" value="MQR00966.1"/>
    <property type="molecule type" value="Genomic_DNA"/>
</dbReference>
<organism evidence="1 2">
    <name type="scientific">Glaciimonas soli</name>
    <dbReference type="NCBI Taxonomy" id="2590999"/>
    <lineage>
        <taxon>Bacteria</taxon>
        <taxon>Pseudomonadati</taxon>
        <taxon>Pseudomonadota</taxon>
        <taxon>Betaproteobacteria</taxon>
        <taxon>Burkholderiales</taxon>
        <taxon>Oxalobacteraceae</taxon>
        <taxon>Glaciimonas</taxon>
    </lineage>
</organism>
<dbReference type="Pfam" id="PF05488">
    <property type="entry name" value="PAAR_motif"/>
    <property type="match status" value="1"/>
</dbReference>
<reference evidence="1 2" key="1">
    <citation type="submission" date="2019-10" db="EMBL/GenBank/DDBJ databases">
        <title>Glaciimonas soli sp. nov., a psychrophilic bacterium isolated from the forest soil of a high elevation mountain in Taiwan.</title>
        <authorList>
            <person name="Wang L.-T."/>
            <person name="Shieh W.Y."/>
        </authorList>
    </citation>
    <scope>NUCLEOTIDE SEQUENCE [LARGE SCALE GENOMIC DNA]</scope>
    <source>
        <strain evidence="1 2">GS1</strain>
    </source>
</reference>
<proteinExistence type="predicted"/>
<accession>A0A843YWL3</accession>
<dbReference type="RefSeq" id="WP_153234571.1">
    <property type="nucleotide sequence ID" value="NZ_WINI01000004.1"/>
</dbReference>
<keyword evidence="2" id="KW-1185">Reference proteome</keyword>
<dbReference type="CDD" id="cd14744">
    <property type="entry name" value="PAAR_CT_2"/>
    <property type="match status" value="1"/>
</dbReference>
<dbReference type="AlphaFoldDB" id="A0A843YWL3"/>